<proteinExistence type="predicted"/>
<dbReference type="Proteomes" id="UP001152523">
    <property type="component" value="Unassembled WGS sequence"/>
</dbReference>
<gene>
    <name evidence="1" type="ORF">CEPIT_LOCUS5259</name>
</gene>
<dbReference type="EMBL" id="CAMAPF010000028">
    <property type="protein sequence ID" value="CAH9075162.1"/>
    <property type="molecule type" value="Genomic_DNA"/>
</dbReference>
<organism evidence="1 2">
    <name type="scientific">Cuscuta epithymum</name>
    <dbReference type="NCBI Taxonomy" id="186058"/>
    <lineage>
        <taxon>Eukaryota</taxon>
        <taxon>Viridiplantae</taxon>
        <taxon>Streptophyta</taxon>
        <taxon>Embryophyta</taxon>
        <taxon>Tracheophyta</taxon>
        <taxon>Spermatophyta</taxon>
        <taxon>Magnoliopsida</taxon>
        <taxon>eudicotyledons</taxon>
        <taxon>Gunneridae</taxon>
        <taxon>Pentapetalae</taxon>
        <taxon>asterids</taxon>
        <taxon>lamiids</taxon>
        <taxon>Solanales</taxon>
        <taxon>Convolvulaceae</taxon>
        <taxon>Cuscuteae</taxon>
        <taxon>Cuscuta</taxon>
        <taxon>Cuscuta subgen. Cuscuta</taxon>
    </lineage>
</organism>
<protein>
    <submittedName>
        <fullName evidence="1">Uncharacterized protein</fullName>
    </submittedName>
</protein>
<dbReference type="AlphaFoldDB" id="A0AAV0CHX7"/>
<evidence type="ECO:0000313" key="2">
    <source>
        <dbReference type="Proteomes" id="UP001152523"/>
    </source>
</evidence>
<name>A0AAV0CHX7_9ASTE</name>
<evidence type="ECO:0000313" key="1">
    <source>
        <dbReference type="EMBL" id="CAH9075162.1"/>
    </source>
</evidence>
<keyword evidence="2" id="KW-1185">Reference proteome</keyword>
<reference evidence="1" key="1">
    <citation type="submission" date="2022-07" db="EMBL/GenBank/DDBJ databases">
        <authorList>
            <person name="Macas J."/>
            <person name="Novak P."/>
            <person name="Neumann P."/>
        </authorList>
    </citation>
    <scope>NUCLEOTIDE SEQUENCE</scope>
</reference>
<accession>A0AAV0CHX7</accession>
<comment type="caution">
    <text evidence="1">The sequence shown here is derived from an EMBL/GenBank/DDBJ whole genome shotgun (WGS) entry which is preliminary data.</text>
</comment>
<sequence length="71" mass="8081">MRVITYLMTLMEVKCVWIRRISEIQMIKGGDSCTNKKKTLPESMSGTKVRDCGETEVDVEQTIVEDLNGNK</sequence>